<accession>A0A9W9RTI5</accession>
<evidence type="ECO:0000313" key="2">
    <source>
        <dbReference type="EMBL" id="KAJ5363538.1"/>
    </source>
</evidence>
<dbReference type="EMBL" id="JAPZBS010000008">
    <property type="protein sequence ID" value="KAJ5363538.1"/>
    <property type="molecule type" value="Genomic_DNA"/>
</dbReference>
<dbReference type="GO" id="GO:0006364">
    <property type="term" value="P:rRNA processing"/>
    <property type="evidence" value="ECO:0007669"/>
    <property type="project" value="InterPro"/>
</dbReference>
<evidence type="ECO:0000256" key="1">
    <source>
        <dbReference type="SAM" id="MobiDB-lite"/>
    </source>
</evidence>
<feature type="compositionally biased region" description="Polar residues" evidence="1">
    <location>
        <begin position="208"/>
        <end position="217"/>
    </location>
</feature>
<reference evidence="2" key="1">
    <citation type="submission" date="2022-11" db="EMBL/GenBank/DDBJ databases">
        <authorList>
            <person name="Petersen C."/>
        </authorList>
    </citation>
    <scope>NUCLEOTIDE SEQUENCE</scope>
    <source>
        <strain evidence="2">IBT 29864</strain>
    </source>
</reference>
<dbReference type="RefSeq" id="XP_056551165.1">
    <property type="nucleotide sequence ID" value="XM_056702165.1"/>
</dbReference>
<dbReference type="InterPro" id="IPR013268">
    <property type="entry name" value="UTP16"/>
</dbReference>
<reference evidence="2" key="2">
    <citation type="journal article" date="2023" name="IMA Fungus">
        <title>Comparative genomic study of the Penicillium genus elucidates a diverse pangenome and 15 lateral gene transfer events.</title>
        <authorList>
            <person name="Petersen C."/>
            <person name="Sorensen T."/>
            <person name="Nielsen M.R."/>
            <person name="Sondergaard T.E."/>
            <person name="Sorensen J.L."/>
            <person name="Fitzpatrick D.A."/>
            <person name="Frisvad J.C."/>
            <person name="Nielsen K.L."/>
        </authorList>
    </citation>
    <scope>NUCLEOTIDE SEQUENCE</scope>
    <source>
        <strain evidence="2">IBT 29864</strain>
    </source>
</reference>
<feature type="compositionally biased region" description="Acidic residues" evidence="1">
    <location>
        <begin position="134"/>
        <end position="148"/>
    </location>
</feature>
<feature type="region of interest" description="Disordered" evidence="1">
    <location>
        <begin position="12"/>
        <end position="257"/>
    </location>
</feature>
<evidence type="ECO:0008006" key="4">
    <source>
        <dbReference type="Google" id="ProtNLM"/>
    </source>
</evidence>
<gene>
    <name evidence="2" type="ORF">N7496_009251</name>
</gene>
<protein>
    <recommendedName>
        <fullName evidence="4">Immediate-early protein</fullName>
    </recommendedName>
</protein>
<proteinExistence type="predicted"/>
<feature type="region of interest" description="Disordered" evidence="1">
    <location>
        <begin position="288"/>
        <end position="341"/>
    </location>
</feature>
<keyword evidence="3" id="KW-1185">Reference proteome</keyword>
<organism evidence="2 3">
    <name type="scientific">Penicillium cataractarum</name>
    <dbReference type="NCBI Taxonomy" id="2100454"/>
    <lineage>
        <taxon>Eukaryota</taxon>
        <taxon>Fungi</taxon>
        <taxon>Dikarya</taxon>
        <taxon>Ascomycota</taxon>
        <taxon>Pezizomycotina</taxon>
        <taxon>Eurotiomycetes</taxon>
        <taxon>Eurotiomycetidae</taxon>
        <taxon>Eurotiales</taxon>
        <taxon>Aspergillaceae</taxon>
        <taxon>Penicillium</taxon>
    </lineage>
</organism>
<dbReference type="OrthoDB" id="5423707at2759"/>
<evidence type="ECO:0000313" key="3">
    <source>
        <dbReference type="Proteomes" id="UP001147782"/>
    </source>
</evidence>
<dbReference type="GeneID" id="81441344"/>
<dbReference type="AlphaFoldDB" id="A0A9W9RTI5"/>
<comment type="caution">
    <text evidence="2">The sequence shown here is derived from an EMBL/GenBank/DDBJ whole genome shotgun (WGS) entry which is preliminary data.</text>
</comment>
<feature type="compositionally biased region" description="Basic and acidic residues" evidence="1">
    <location>
        <begin position="158"/>
        <end position="189"/>
    </location>
</feature>
<feature type="compositionally biased region" description="Polar residues" evidence="1">
    <location>
        <begin position="41"/>
        <end position="58"/>
    </location>
</feature>
<feature type="compositionally biased region" description="Low complexity" evidence="1">
    <location>
        <begin position="23"/>
        <end position="40"/>
    </location>
</feature>
<dbReference type="GO" id="GO:0030515">
    <property type="term" value="F:snoRNA binding"/>
    <property type="evidence" value="ECO:0007669"/>
    <property type="project" value="InterPro"/>
</dbReference>
<name>A0A9W9RTI5_9EURO</name>
<dbReference type="Pfam" id="PF08297">
    <property type="entry name" value="U3_snoRNA_assoc"/>
    <property type="match status" value="1"/>
</dbReference>
<sequence>MFSNIVTAAKGLFARHESQTPLADSAGATTATTSDMVTATRRGTVTSNPTEGPTTNGAAKQGKRKAQPVTTEKTNDKQSKRRKRNSLEAEITTMEESSADEESAPKKHFRFGSEDPEPSVPETRPESVPVKPEQDEDEDSDSDDDAPETIDNSAQLLKIKEQARKQEKAKQQEEQLKREKRRKLDETRKLQAKSKPKEITAPSEDLLSESTATVQGDNTEDARRRALPALLPDDILNAEPVARPPTPPAEDNSGFAIPKKSNKLRFLEKSEKAPRDVQVGDVTIRVLDAPSTKQSSKPALPPKASKGGRGLKEGWLKQQKSTAHVNGLRRTAGGSSGFKRR</sequence>
<dbReference type="Proteomes" id="UP001147782">
    <property type="component" value="Unassembled WGS sequence"/>
</dbReference>